<keyword evidence="4" id="KW-0812">Transmembrane</keyword>
<keyword evidence="3" id="KW-0444">Lipid biosynthesis</keyword>
<evidence type="ECO:0000313" key="13">
    <source>
        <dbReference type="EMBL" id="ETW83091.1"/>
    </source>
</evidence>
<dbReference type="PANTHER" id="PTHR15451">
    <property type="entry name" value="ERGOSTEROL BIOSYNTHETIC PROTEIN 28-RELATED"/>
    <property type="match status" value="1"/>
</dbReference>
<dbReference type="Pfam" id="PF03694">
    <property type="entry name" value="Erg28"/>
    <property type="match status" value="1"/>
</dbReference>
<evidence type="ECO:0000256" key="2">
    <source>
        <dbReference type="ARBA" id="ARBA00005377"/>
    </source>
</evidence>
<dbReference type="Proteomes" id="UP000030671">
    <property type="component" value="Unassembled WGS sequence"/>
</dbReference>
<dbReference type="HOGENOM" id="CLU_114589_0_0_1"/>
<evidence type="ECO:0000313" key="14">
    <source>
        <dbReference type="Proteomes" id="UP000030671"/>
    </source>
</evidence>
<evidence type="ECO:0000256" key="3">
    <source>
        <dbReference type="ARBA" id="ARBA00022516"/>
    </source>
</evidence>
<accession>W4KDC3</accession>
<dbReference type="PANTHER" id="PTHR15451:SF19">
    <property type="entry name" value="ERGOSTEROL BIOSYNTHETIC PROTEIN 28 HOMOLOG"/>
    <property type="match status" value="1"/>
</dbReference>
<protein>
    <recommendedName>
        <fullName evidence="15">Erg28-like protein</fullName>
    </recommendedName>
</protein>
<dbReference type="eggNOG" id="KOG3455">
    <property type="taxonomic scope" value="Eukaryota"/>
</dbReference>
<dbReference type="GO" id="GO:0005789">
    <property type="term" value="C:endoplasmic reticulum membrane"/>
    <property type="evidence" value="ECO:0007669"/>
    <property type="project" value="UniProtKB-SubCell"/>
</dbReference>
<dbReference type="FunCoup" id="W4KDC3">
    <property type="interactions" value="170"/>
</dbReference>
<dbReference type="GO" id="GO:0030674">
    <property type="term" value="F:protein-macromolecule adaptor activity"/>
    <property type="evidence" value="ECO:0007669"/>
    <property type="project" value="TreeGrafter"/>
</dbReference>
<dbReference type="GeneID" id="20670303"/>
<dbReference type="InterPro" id="IPR005352">
    <property type="entry name" value="Erg28"/>
</dbReference>
<evidence type="ECO:0000256" key="8">
    <source>
        <dbReference type="ARBA" id="ARBA00023011"/>
    </source>
</evidence>
<organism evidence="13 14">
    <name type="scientific">Heterobasidion irregulare (strain TC 32-1)</name>
    <dbReference type="NCBI Taxonomy" id="747525"/>
    <lineage>
        <taxon>Eukaryota</taxon>
        <taxon>Fungi</taxon>
        <taxon>Dikarya</taxon>
        <taxon>Basidiomycota</taxon>
        <taxon>Agaricomycotina</taxon>
        <taxon>Agaricomycetes</taxon>
        <taxon>Russulales</taxon>
        <taxon>Bondarzewiaceae</taxon>
        <taxon>Heterobasidion</taxon>
        <taxon>Heterobasidion annosum species complex</taxon>
    </lineage>
</organism>
<keyword evidence="11" id="KW-1207">Sterol metabolism</keyword>
<name>W4KDC3_HETIT</name>
<dbReference type="OrthoDB" id="6485510at2759"/>
<dbReference type="KEGG" id="hir:HETIRDRAFT_316224"/>
<evidence type="ECO:0000256" key="10">
    <source>
        <dbReference type="ARBA" id="ARBA00023136"/>
    </source>
</evidence>
<proteinExistence type="inferred from homology"/>
<keyword evidence="9" id="KW-0443">Lipid metabolism</keyword>
<gene>
    <name evidence="13" type="ORF">HETIRDRAFT_316224</name>
</gene>
<keyword evidence="5" id="KW-0256">Endoplasmic reticulum</keyword>
<dbReference type="InParanoid" id="W4KDC3"/>
<dbReference type="AlphaFoldDB" id="W4KDC3"/>
<evidence type="ECO:0000256" key="5">
    <source>
        <dbReference type="ARBA" id="ARBA00022824"/>
    </source>
</evidence>
<keyword evidence="7" id="KW-1133">Transmembrane helix</keyword>
<evidence type="ECO:0000256" key="6">
    <source>
        <dbReference type="ARBA" id="ARBA00022955"/>
    </source>
</evidence>
<evidence type="ECO:0000256" key="7">
    <source>
        <dbReference type="ARBA" id="ARBA00022989"/>
    </source>
</evidence>
<evidence type="ECO:0000256" key="12">
    <source>
        <dbReference type="ARBA" id="ARBA00023221"/>
    </source>
</evidence>
<dbReference type="EMBL" id="KI925457">
    <property type="protein sequence ID" value="ETW83091.1"/>
    <property type="molecule type" value="Genomic_DNA"/>
</dbReference>
<comment type="similarity">
    <text evidence="2">Belongs to the ERG28 family.</text>
</comment>
<keyword evidence="14" id="KW-1185">Reference proteome</keyword>
<evidence type="ECO:0000256" key="1">
    <source>
        <dbReference type="ARBA" id="ARBA00004477"/>
    </source>
</evidence>
<dbReference type="GO" id="GO:0016126">
    <property type="term" value="P:sterol biosynthetic process"/>
    <property type="evidence" value="ECO:0007669"/>
    <property type="project" value="UniProtKB-KW"/>
</dbReference>
<keyword evidence="8" id="KW-0756">Sterol biosynthesis</keyword>
<sequence>MFGPALFSRRFPISSAIAHLASIPKVIPQTAGLLPKWQLLVGVVAVLNTLQNFLTLKFTRRIYNAVPPAQPVTALQARTFAVWTLTSAVVRVYAAYHIQNKVIYDMALMTYLIAFAHFSSEIFIFRTAKIGPPVLSPCIVATTSLVWMISQYDFYVKN</sequence>
<dbReference type="RefSeq" id="XP_009545375.1">
    <property type="nucleotide sequence ID" value="XM_009547080.1"/>
</dbReference>
<comment type="subcellular location">
    <subcellularLocation>
        <location evidence="1">Endoplasmic reticulum membrane</location>
        <topology evidence="1">Multi-pass membrane protein</topology>
    </subcellularLocation>
</comment>
<evidence type="ECO:0000256" key="9">
    <source>
        <dbReference type="ARBA" id="ARBA00023098"/>
    </source>
</evidence>
<evidence type="ECO:0000256" key="4">
    <source>
        <dbReference type="ARBA" id="ARBA00022692"/>
    </source>
</evidence>
<evidence type="ECO:0000256" key="11">
    <source>
        <dbReference type="ARBA" id="ARBA00023166"/>
    </source>
</evidence>
<dbReference type="STRING" id="747525.W4KDC3"/>
<keyword evidence="12" id="KW-0753">Steroid metabolism</keyword>
<evidence type="ECO:0008006" key="15">
    <source>
        <dbReference type="Google" id="ProtNLM"/>
    </source>
</evidence>
<reference evidence="13 14" key="1">
    <citation type="journal article" date="2012" name="New Phytol.">
        <title>Insight into trade-off between wood decay and parasitism from the genome of a fungal forest pathogen.</title>
        <authorList>
            <person name="Olson A."/>
            <person name="Aerts A."/>
            <person name="Asiegbu F."/>
            <person name="Belbahri L."/>
            <person name="Bouzid O."/>
            <person name="Broberg A."/>
            <person name="Canback B."/>
            <person name="Coutinho P.M."/>
            <person name="Cullen D."/>
            <person name="Dalman K."/>
            <person name="Deflorio G."/>
            <person name="van Diepen L.T."/>
            <person name="Dunand C."/>
            <person name="Duplessis S."/>
            <person name="Durling M."/>
            <person name="Gonthier P."/>
            <person name="Grimwood J."/>
            <person name="Fossdal C.G."/>
            <person name="Hansson D."/>
            <person name="Henrissat B."/>
            <person name="Hietala A."/>
            <person name="Himmelstrand K."/>
            <person name="Hoffmeister D."/>
            <person name="Hogberg N."/>
            <person name="James T.Y."/>
            <person name="Karlsson M."/>
            <person name="Kohler A."/>
            <person name="Kues U."/>
            <person name="Lee Y.H."/>
            <person name="Lin Y.C."/>
            <person name="Lind M."/>
            <person name="Lindquist E."/>
            <person name="Lombard V."/>
            <person name="Lucas S."/>
            <person name="Lunden K."/>
            <person name="Morin E."/>
            <person name="Murat C."/>
            <person name="Park J."/>
            <person name="Raffaello T."/>
            <person name="Rouze P."/>
            <person name="Salamov A."/>
            <person name="Schmutz J."/>
            <person name="Solheim H."/>
            <person name="Stahlberg J."/>
            <person name="Velez H."/>
            <person name="de Vries R.P."/>
            <person name="Wiebenga A."/>
            <person name="Woodward S."/>
            <person name="Yakovlev I."/>
            <person name="Garbelotto M."/>
            <person name="Martin F."/>
            <person name="Grigoriev I.V."/>
            <person name="Stenlid J."/>
        </authorList>
    </citation>
    <scope>NUCLEOTIDE SEQUENCE [LARGE SCALE GENOMIC DNA]</scope>
    <source>
        <strain evidence="13 14">TC 32-1</strain>
    </source>
</reference>
<keyword evidence="6" id="KW-0752">Steroid biosynthesis</keyword>
<keyword evidence="10" id="KW-0472">Membrane</keyword>